<dbReference type="AlphaFoldDB" id="A0AAV2B2V0"/>
<accession>A0AAV2B2V0</accession>
<dbReference type="EMBL" id="CAXIEN010000250">
    <property type="protein sequence ID" value="CAL1289503.1"/>
    <property type="molecule type" value="Genomic_DNA"/>
</dbReference>
<evidence type="ECO:0000256" key="2">
    <source>
        <dbReference type="SAM" id="SignalP"/>
    </source>
</evidence>
<keyword evidence="2" id="KW-0732">Signal</keyword>
<dbReference type="Proteomes" id="UP001497382">
    <property type="component" value="Unassembled WGS sequence"/>
</dbReference>
<proteinExistence type="predicted"/>
<evidence type="ECO:0000313" key="3">
    <source>
        <dbReference type="EMBL" id="CAL1289503.1"/>
    </source>
</evidence>
<feature type="signal peptide" evidence="2">
    <location>
        <begin position="1"/>
        <end position="17"/>
    </location>
</feature>
<reference evidence="3 4" key="1">
    <citation type="submission" date="2024-04" db="EMBL/GenBank/DDBJ databases">
        <authorList>
            <person name="Rising A."/>
            <person name="Reimegard J."/>
            <person name="Sonavane S."/>
            <person name="Akerstrom W."/>
            <person name="Nylinder S."/>
            <person name="Hedman E."/>
            <person name="Kallberg Y."/>
        </authorList>
    </citation>
    <scope>NUCLEOTIDE SEQUENCE [LARGE SCALE GENOMIC DNA]</scope>
</reference>
<evidence type="ECO:0000256" key="1">
    <source>
        <dbReference type="SAM" id="MobiDB-lite"/>
    </source>
</evidence>
<sequence>MILPISLFFGIVHTVCAIYKIPEHDDCVLKVLLCDDFTKPLTPADNSTLEMFETIGQLNAVCDELSNFRICLKNAEAFCKENAELDVGLTLLANRRLAFDLCVRGSAHQHVYMMVEECVNKYSHSAIEFCTDKAVETVGLDFYLGDYESECRFLGAIQHCHIALVTDQCGGIAGNMLEKLVVYRGERDFMCIGYEKERLKNLEAFYATMDSYAQQYRNKFYKIKMDEKAERFGGLESFKMSPQEASIQFHSRISPISDEYFASDNEYTSNEQRFNLEMSYCSEKRPLRSCLSDNKMDSKYRSQNTAQHARHFYKQWTGKDLSDENCACKTRALFLLMGIQPNGEHYQLGYGVADVYWATFSPLQIVSCEWMVNLSPPISLGKCSILIDYSRVARKSFKIKMEYDLPFNDKIAVYETVNDRQSRRVAELRVHSFLKYSSIVEERLGRVINVFKSHWHDIRFWCALQHEANLHKEPNSVRPTNRIGIVPYDVHKYGMDNVQSRISDQKYNFYEPEQAEYPIDTEIHLISSEEENFENKLEVEDNYASQNYDETPNPFLSYRKFSERNYDGLSTSRPTAPPNPFHSYRPYELYRPRVGKALEAEHHMSREDLGIKDAEESNFNQNVLVEDNSKQGYTNHLHAEEIWPVLSENISKLDDKPGRHFRLNYINTADPLDIIESKLYKKLSISKTRNDIPLCNMIWNDEEPENIATHNKQNHYEEIYVVTPSTEIETSSMPKHTVYEDADIHDFEETSRVLNKEESQDSVKVSQESNSKDSTLGKDFIKKSINAKSSSMGFLEIISDYQNDKRTFSKKIIDTSTNHGAASEGQQLVPKSETIFSKRSGQKYPNKIEEKFLNVFEVLTKVKFNVRKILKILREKRKEKNKARNLNKIEI</sequence>
<organism evidence="3 4">
    <name type="scientific">Larinioides sclopetarius</name>
    <dbReference type="NCBI Taxonomy" id="280406"/>
    <lineage>
        <taxon>Eukaryota</taxon>
        <taxon>Metazoa</taxon>
        <taxon>Ecdysozoa</taxon>
        <taxon>Arthropoda</taxon>
        <taxon>Chelicerata</taxon>
        <taxon>Arachnida</taxon>
        <taxon>Araneae</taxon>
        <taxon>Araneomorphae</taxon>
        <taxon>Entelegynae</taxon>
        <taxon>Araneoidea</taxon>
        <taxon>Araneidae</taxon>
        <taxon>Larinioides</taxon>
    </lineage>
</organism>
<feature type="chain" id="PRO_5043673858" evidence="2">
    <location>
        <begin position="18"/>
        <end position="891"/>
    </location>
</feature>
<name>A0AAV2B2V0_9ARAC</name>
<feature type="compositionally biased region" description="Polar residues" evidence="1">
    <location>
        <begin position="762"/>
        <end position="774"/>
    </location>
</feature>
<comment type="caution">
    <text evidence="3">The sequence shown here is derived from an EMBL/GenBank/DDBJ whole genome shotgun (WGS) entry which is preliminary data.</text>
</comment>
<keyword evidence="4" id="KW-1185">Reference proteome</keyword>
<gene>
    <name evidence="3" type="ORF">LARSCL_LOCUS15980</name>
</gene>
<evidence type="ECO:0000313" key="4">
    <source>
        <dbReference type="Proteomes" id="UP001497382"/>
    </source>
</evidence>
<feature type="region of interest" description="Disordered" evidence="1">
    <location>
        <begin position="755"/>
        <end position="774"/>
    </location>
</feature>
<protein>
    <submittedName>
        <fullName evidence="3">Uncharacterized protein</fullName>
    </submittedName>
</protein>